<dbReference type="Proteomes" id="UP000191897">
    <property type="component" value="Unassembled WGS sequence"/>
</dbReference>
<gene>
    <name evidence="3" type="ORF">AGR4C_Cc160250</name>
</gene>
<feature type="transmembrane region" description="Helical" evidence="1">
    <location>
        <begin position="34"/>
        <end position="52"/>
    </location>
</feature>
<dbReference type="AlphaFoldDB" id="A0A1S7P9Q5"/>
<evidence type="ECO:0000256" key="1">
    <source>
        <dbReference type="SAM" id="Phobius"/>
    </source>
</evidence>
<keyword evidence="1" id="KW-0812">Transmembrane</keyword>
<name>A0A1S7P9Q5_AGRTU</name>
<proteinExistence type="predicted"/>
<evidence type="ECO:0000313" key="4">
    <source>
        <dbReference type="Proteomes" id="UP000191897"/>
    </source>
</evidence>
<sequence length="141" mass="15056">MKAASLIPYTLAAIGLGAAANALNLHLWAYGEPAAGLFPFLASLLLIGASLASTRGQVLDAEPVEITRLLVYGIALGAFCFLLEVIGFALSTFLFLAGVFALIERMDWKRSMLLAATFSISTWALFEVLLSVPLPHGEWSV</sequence>
<dbReference type="RefSeq" id="WP_003523038.1">
    <property type="nucleotide sequence ID" value="NZ_LT009730.1"/>
</dbReference>
<dbReference type="Pfam" id="PF07331">
    <property type="entry name" value="TctB"/>
    <property type="match status" value="1"/>
</dbReference>
<accession>A0A1S7P9Q5</accession>
<keyword evidence="1" id="KW-1133">Transmembrane helix</keyword>
<dbReference type="EMBL" id="FBWC01000008">
    <property type="protein sequence ID" value="CUX18092.1"/>
    <property type="molecule type" value="Genomic_DNA"/>
</dbReference>
<protein>
    <recommendedName>
        <fullName evidence="2">DUF1468 domain-containing protein</fullName>
    </recommendedName>
</protein>
<feature type="transmembrane region" description="Helical" evidence="1">
    <location>
        <begin position="72"/>
        <end position="101"/>
    </location>
</feature>
<reference evidence="3 4" key="1">
    <citation type="submission" date="2016-01" db="EMBL/GenBank/DDBJ databases">
        <authorList>
            <person name="Oliw E.H."/>
        </authorList>
    </citation>
    <scope>NUCLEOTIDE SEQUENCE [LARGE SCALE GENOMIC DNA]</scope>
    <source>
        <strain evidence="3 4">Kerr 14</strain>
    </source>
</reference>
<feature type="domain" description="DUF1468" evidence="2">
    <location>
        <begin position="11"/>
        <end position="135"/>
    </location>
</feature>
<organism evidence="3 4">
    <name type="scientific">Agrobacterium tumefaciens str. Kerr 14</name>
    <dbReference type="NCBI Taxonomy" id="1183424"/>
    <lineage>
        <taxon>Bacteria</taxon>
        <taxon>Pseudomonadati</taxon>
        <taxon>Pseudomonadota</taxon>
        <taxon>Alphaproteobacteria</taxon>
        <taxon>Hyphomicrobiales</taxon>
        <taxon>Rhizobiaceae</taxon>
        <taxon>Rhizobium/Agrobacterium group</taxon>
        <taxon>Agrobacterium</taxon>
        <taxon>Agrobacterium tumefaciens complex</taxon>
    </lineage>
</organism>
<feature type="transmembrane region" description="Helical" evidence="1">
    <location>
        <begin position="113"/>
        <end position="134"/>
    </location>
</feature>
<dbReference type="InterPro" id="IPR009936">
    <property type="entry name" value="DUF1468"/>
</dbReference>
<evidence type="ECO:0000259" key="2">
    <source>
        <dbReference type="Pfam" id="PF07331"/>
    </source>
</evidence>
<keyword evidence="1" id="KW-0472">Membrane</keyword>
<evidence type="ECO:0000313" key="3">
    <source>
        <dbReference type="EMBL" id="CUX18092.1"/>
    </source>
</evidence>
<feature type="transmembrane region" description="Helical" evidence="1">
    <location>
        <begin position="6"/>
        <end position="27"/>
    </location>
</feature>